<keyword evidence="4" id="KW-1185">Reference proteome</keyword>
<keyword evidence="1" id="KW-1133">Transmembrane helix</keyword>
<comment type="caution">
    <text evidence="3">The sequence shown here is derived from an EMBL/GenBank/DDBJ whole genome shotgun (WGS) entry which is preliminary data.</text>
</comment>
<reference evidence="3 4" key="1">
    <citation type="submission" date="2024-10" db="EMBL/GenBank/DDBJ databases">
        <title>Updated reference genomes for cyclostephanoid diatoms.</title>
        <authorList>
            <person name="Roberts W.R."/>
            <person name="Alverson A.J."/>
        </authorList>
    </citation>
    <scope>NUCLEOTIDE SEQUENCE [LARGE SCALE GENOMIC DNA]</scope>
    <source>
        <strain evidence="3 4">AJA010-31</strain>
    </source>
</reference>
<protein>
    <submittedName>
        <fullName evidence="3">Uncharacterized protein</fullName>
    </submittedName>
</protein>
<dbReference type="PROSITE" id="PS51257">
    <property type="entry name" value="PROKAR_LIPOPROTEIN"/>
    <property type="match status" value="1"/>
</dbReference>
<evidence type="ECO:0000256" key="1">
    <source>
        <dbReference type="SAM" id="Phobius"/>
    </source>
</evidence>
<evidence type="ECO:0000256" key="2">
    <source>
        <dbReference type="SAM" id="SignalP"/>
    </source>
</evidence>
<dbReference type="EMBL" id="JALLPJ020001340">
    <property type="protein sequence ID" value="KAL3768891.1"/>
    <property type="molecule type" value="Genomic_DNA"/>
</dbReference>
<sequence length="114" mass="12050">MRSFFLTIFCAIITFSFGCSSMAFVPSASRAAVCGSNKHVPSSSNSLPSCLAKLELRVNDEDDEVNVNLIPDVDAFTLTAVGFGLIAFNFFVLANMGDAGIAGAVARIINTFSD</sequence>
<organism evidence="3 4">
    <name type="scientific">Cyclotella atomus</name>
    <dbReference type="NCBI Taxonomy" id="382360"/>
    <lineage>
        <taxon>Eukaryota</taxon>
        <taxon>Sar</taxon>
        <taxon>Stramenopiles</taxon>
        <taxon>Ochrophyta</taxon>
        <taxon>Bacillariophyta</taxon>
        <taxon>Coscinodiscophyceae</taxon>
        <taxon>Thalassiosirophycidae</taxon>
        <taxon>Stephanodiscales</taxon>
        <taxon>Stephanodiscaceae</taxon>
        <taxon>Cyclotella</taxon>
    </lineage>
</organism>
<evidence type="ECO:0000313" key="4">
    <source>
        <dbReference type="Proteomes" id="UP001530400"/>
    </source>
</evidence>
<keyword evidence="1" id="KW-0472">Membrane</keyword>
<gene>
    <name evidence="3" type="ORF">ACHAWO_010605</name>
</gene>
<feature type="chain" id="PRO_5044808050" evidence="2">
    <location>
        <begin position="19"/>
        <end position="114"/>
    </location>
</feature>
<evidence type="ECO:0000313" key="3">
    <source>
        <dbReference type="EMBL" id="KAL3768891.1"/>
    </source>
</evidence>
<feature type="transmembrane region" description="Helical" evidence="1">
    <location>
        <begin position="75"/>
        <end position="94"/>
    </location>
</feature>
<accession>A0ABD3N3V7</accession>
<dbReference type="Proteomes" id="UP001530400">
    <property type="component" value="Unassembled WGS sequence"/>
</dbReference>
<keyword evidence="2" id="KW-0732">Signal</keyword>
<dbReference type="AlphaFoldDB" id="A0ABD3N3V7"/>
<proteinExistence type="predicted"/>
<keyword evidence="1" id="KW-0812">Transmembrane</keyword>
<feature type="signal peptide" evidence="2">
    <location>
        <begin position="1"/>
        <end position="18"/>
    </location>
</feature>
<name>A0ABD3N3V7_9STRA</name>